<dbReference type="EnsemblMetazoa" id="Aqu2.1.32999_001">
    <property type="protein sequence ID" value="Aqu2.1.32999_001"/>
    <property type="gene ID" value="Aqu2.1.32999"/>
</dbReference>
<dbReference type="InterPro" id="IPR012334">
    <property type="entry name" value="Pectin_lyas_fold"/>
</dbReference>
<dbReference type="AlphaFoldDB" id="A0A1X7UZN7"/>
<evidence type="ECO:0000313" key="2">
    <source>
        <dbReference type="EnsemblMetazoa" id="Aqu2.1.32999_001"/>
    </source>
</evidence>
<evidence type="ECO:0000256" key="1">
    <source>
        <dbReference type="SAM" id="SignalP"/>
    </source>
</evidence>
<dbReference type="PANTHER" id="PTHR11319">
    <property type="entry name" value="G PROTEIN-COUPLED RECEPTOR-RELATED"/>
    <property type="match status" value="1"/>
</dbReference>
<dbReference type="InterPro" id="IPR011050">
    <property type="entry name" value="Pectin_lyase_fold/virulence"/>
</dbReference>
<keyword evidence="1" id="KW-0732">Signal</keyword>
<feature type="chain" id="PRO_5010864820" description="Right handed beta helix domain-containing protein" evidence="1">
    <location>
        <begin position="27"/>
        <end position="641"/>
    </location>
</feature>
<name>A0A1X7UZN7_AMPQE</name>
<evidence type="ECO:0008006" key="3">
    <source>
        <dbReference type="Google" id="ProtNLM"/>
    </source>
</evidence>
<dbReference type="SUPFAM" id="SSF51126">
    <property type="entry name" value="Pectin lyase-like"/>
    <property type="match status" value="1"/>
</dbReference>
<reference evidence="2" key="1">
    <citation type="submission" date="2017-05" db="UniProtKB">
        <authorList>
            <consortium name="EnsemblMetazoa"/>
        </authorList>
    </citation>
    <scope>IDENTIFICATION</scope>
</reference>
<protein>
    <recommendedName>
        <fullName evidence="3">Right handed beta helix domain-containing protein</fullName>
    </recommendedName>
</protein>
<dbReference type="PANTHER" id="PTHR11319:SF35">
    <property type="entry name" value="OUTER MEMBRANE PROTEIN PMPC-RELATED"/>
    <property type="match status" value="1"/>
</dbReference>
<feature type="signal peptide" evidence="1">
    <location>
        <begin position="1"/>
        <end position="26"/>
    </location>
</feature>
<organism evidence="2">
    <name type="scientific">Amphimedon queenslandica</name>
    <name type="common">Sponge</name>
    <dbReference type="NCBI Taxonomy" id="400682"/>
    <lineage>
        <taxon>Eukaryota</taxon>
        <taxon>Metazoa</taxon>
        <taxon>Porifera</taxon>
        <taxon>Demospongiae</taxon>
        <taxon>Heteroscleromorpha</taxon>
        <taxon>Haplosclerida</taxon>
        <taxon>Niphatidae</taxon>
        <taxon>Amphimedon</taxon>
    </lineage>
</organism>
<accession>A0A1X7UZN7</accession>
<sequence>MKISCSTKVLLRVSLIYFFCAGSTSGYTSEVLKNVQVTVDTSASQLNCTSENNTTESHKSFLCPSLQAALQLTGSTGRCCYHYFISFRHTPSSGGFVHFITEPIVTSASVTLNSGGSESDNVTISCHIAQEILTKRTLDLKYILYFNSSLYVNFRILKIEQVEITNSTFSYFKEAVFDIHNCYNVTISESFFKSNRGTGITKRSYRGNTGSLSITYNHVETGSIPGNPMITIKSCRFINNSAAATTSLKSSDQVFARGILTGRGGAMAVFARENVFNISVLITDCEFKENYARSYAGGAYILFNGYGHHVALVQQCYFKSNHAGEGGGGILVLGTKGSRESPHIFQVKNCTFHDNKATLGAALYYSINLDGGRSNRAHIADCVFTNNSLLSEHDGFGVAIAVDIADNFEEKESFPVNTISNCLIANNTAGIVNARVVLSGRISFINNTAVDGAAMYLLLFSQIQLSDNVHILFKGNKGRYGASIFVGAFPLVEVFRQIPYNPQCFLALESSKTLPPYRWAEKNVTIRFEGNSAWFGAAVYTTSFATCSWIGFQFIESFDEILFSDWPIFNVSSDNENSAFKDRYNQENSFVTESVQLNVNETALSGWPGQKLTLSITAIDEFSKPTGSLIRFAFVPNNNQV</sequence>
<proteinExistence type="predicted"/>
<dbReference type="Gene3D" id="2.160.20.10">
    <property type="entry name" value="Single-stranded right-handed beta-helix, Pectin lyase-like"/>
    <property type="match status" value="1"/>
</dbReference>
<dbReference type="OrthoDB" id="5989148at2759"/>
<dbReference type="InParanoid" id="A0A1X7UZN7"/>